<evidence type="ECO:0000256" key="5">
    <source>
        <dbReference type="ARBA" id="ARBA00048542"/>
    </source>
</evidence>
<comment type="function">
    <text evidence="6">Quinone reductase that provides resistance to thiol-specific stress caused by electrophilic quinones.</text>
</comment>
<dbReference type="HAMAP" id="MF_01216">
    <property type="entry name" value="Azoreductase_type1"/>
    <property type="match status" value="1"/>
</dbReference>
<comment type="cofactor">
    <cofactor evidence="6">
        <name>FMN</name>
        <dbReference type="ChEBI" id="CHEBI:58210"/>
    </cofactor>
    <text evidence="6">Binds 1 FMN per subunit.</text>
</comment>
<keyword evidence="9" id="KW-1185">Reference proteome</keyword>
<evidence type="ECO:0000256" key="1">
    <source>
        <dbReference type="ARBA" id="ARBA00022630"/>
    </source>
</evidence>
<protein>
    <recommendedName>
        <fullName evidence="6">FMN dependent NADH:quinone oxidoreductase</fullName>
        <ecNumber evidence="6">1.6.5.-</ecNumber>
    </recommendedName>
    <alternativeName>
        <fullName evidence="6">Azo-dye reductase</fullName>
    </alternativeName>
    <alternativeName>
        <fullName evidence="6">FMN-dependent NADH-azo compound oxidoreductase</fullName>
    </alternativeName>
    <alternativeName>
        <fullName evidence="6">FMN-dependent NADH-azoreductase</fullName>
        <ecNumber evidence="6">1.7.1.17</ecNumber>
    </alternativeName>
</protein>
<evidence type="ECO:0000256" key="6">
    <source>
        <dbReference type="HAMAP-Rule" id="MF_01216"/>
    </source>
</evidence>
<keyword evidence="3 6" id="KW-0560">Oxidoreductase</keyword>
<comment type="similarity">
    <text evidence="6">Belongs to the azoreductase type 1 family.</text>
</comment>
<dbReference type="InterPro" id="IPR023048">
    <property type="entry name" value="NADH:quinone_OxRdtase_FMN_depd"/>
</dbReference>
<proteinExistence type="inferred from homology"/>
<comment type="caution">
    <text evidence="8">The sequence shown here is derived from an EMBL/GenBank/DDBJ whole genome shotgun (WGS) entry which is preliminary data.</text>
</comment>
<comment type="catalytic activity">
    <reaction evidence="6">
        <text>2 a quinone + NADH + H(+) = 2 a 1,4-benzosemiquinone + NAD(+)</text>
        <dbReference type="Rhea" id="RHEA:65952"/>
        <dbReference type="ChEBI" id="CHEBI:15378"/>
        <dbReference type="ChEBI" id="CHEBI:57540"/>
        <dbReference type="ChEBI" id="CHEBI:57945"/>
        <dbReference type="ChEBI" id="CHEBI:132124"/>
        <dbReference type="ChEBI" id="CHEBI:134225"/>
    </reaction>
</comment>
<feature type="binding site" evidence="6">
    <location>
        <begin position="107"/>
        <end position="110"/>
    </location>
    <ligand>
        <name>FMN</name>
        <dbReference type="ChEBI" id="CHEBI:58210"/>
    </ligand>
</feature>
<evidence type="ECO:0000313" key="8">
    <source>
        <dbReference type="EMBL" id="GEO01207.1"/>
    </source>
</evidence>
<dbReference type="Pfam" id="PF02525">
    <property type="entry name" value="Flavodoxin_2"/>
    <property type="match status" value="1"/>
</dbReference>
<organism evidence="8 9">
    <name type="scientific">Novosphingobium sediminis</name>
    <dbReference type="NCBI Taxonomy" id="707214"/>
    <lineage>
        <taxon>Bacteria</taxon>
        <taxon>Pseudomonadati</taxon>
        <taxon>Pseudomonadota</taxon>
        <taxon>Alphaproteobacteria</taxon>
        <taxon>Sphingomonadales</taxon>
        <taxon>Sphingomonadaceae</taxon>
        <taxon>Novosphingobium</taxon>
    </lineage>
</organism>
<dbReference type="Gene3D" id="3.40.50.360">
    <property type="match status" value="1"/>
</dbReference>
<feature type="domain" description="Flavodoxin-like fold" evidence="7">
    <location>
        <begin position="27"/>
        <end position="211"/>
    </location>
</feature>
<dbReference type="InterPro" id="IPR029039">
    <property type="entry name" value="Flavoprotein-like_sf"/>
</dbReference>
<evidence type="ECO:0000313" key="9">
    <source>
        <dbReference type="Proteomes" id="UP000321464"/>
    </source>
</evidence>
<dbReference type="EMBL" id="BJYR01000020">
    <property type="protein sequence ID" value="GEO01207.1"/>
    <property type="molecule type" value="Genomic_DNA"/>
</dbReference>
<accession>A0A512ANN4</accession>
<reference evidence="8 9" key="1">
    <citation type="submission" date="2019-07" db="EMBL/GenBank/DDBJ databases">
        <title>Whole genome shotgun sequence of Novosphingobium sediminis NBRC 106119.</title>
        <authorList>
            <person name="Hosoyama A."/>
            <person name="Uohara A."/>
            <person name="Ohji S."/>
            <person name="Ichikawa N."/>
        </authorList>
    </citation>
    <scope>NUCLEOTIDE SEQUENCE [LARGE SCALE GENOMIC DNA]</scope>
    <source>
        <strain evidence="8 9">NBRC 106119</strain>
    </source>
</reference>
<comment type="catalytic activity">
    <reaction evidence="5">
        <text>N,N-dimethyl-1,4-phenylenediamine + anthranilate + 2 NAD(+) = 2-(4-dimethylaminophenyl)diazenylbenzoate + 2 NADH + 2 H(+)</text>
        <dbReference type="Rhea" id="RHEA:55872"/>
        <dbReference type="ChEBI" id="CHEBI:15378"/>
        <dbReference type="ChEBI" id="CHEBI:15783"/>
        <dbReference type="ChEBI" id="CHEBI:16567"/>
        <dbReference type="ChEBI" id="CHEBI:57540"/>
        <dbReference type="ChEBI" id="CHEBI:57945"/>
        <dbReference type="ChEBI" id="CHEBI:71579"/>
        <dbReference type="EC" id="1.7.1.17"/>
    </reaction>
    <physiologicalReaction direction="right-to-left" evidence="5">
        <dbReference type="Rhea" id="RHEA:55874"/>
    </physiologicalReaction>
</comment>
<sequence>MPRQSLIGGPDLAYFVVTPTEPGVTIMNILHIDSSIFGDNSATKHLSAQVMARLGAAYPGANIMTRDLGADPLPHLTGADVAARGTVADPVLAEFKAANIIVICSPMYNFGISSQLKAWIDRIGVAGETFRYTAEGPAGLMQGKQVIVLTARGSDFSAPAFAAMDHQEPHLRTFFAFIGVDDVTFIHAQGLALSPDARGPAIAKAEAQIAALDLPSIHRIAA</sequence>
<comment type="caution">
    <text evidence="6">Lacks conserved residue(s) required for the propagation of feature annotation.</text>
</comment>
<evidence type="ECO:0000256" key="2">
    <source>
        <dbReference type="ARBA" id="ARBA00022643"/>
    </source>
</evidence>
<dbReference type="GO" id="GO:0016655">
    <property type="term" value="F:oxidoreductase activity, acting on NAD(P)H, quinone or similar compound as acceptor"/>
    <property type="evidence" value="ECO:0007669"/>
    <property type="project" value="InterPro"/>
</dbReference>
<dbReference type="PANTHER" id="PTHR43741:SF4">
    <property type="entry name" value="FMN-DEPENDENT NADH:QUINONE OXIDOREDUCTASE"/>
    <property type="match status" value="1"/>
</dbReference>
<dbReference type="GO" id="GO:0010181">
    <property type="term" value="F:FMN binding"/>
    <property type="evidence" value="ECO:0007669"/>
    <property type="project" value="UniProtKB-UniRule"/>
</dbReference>
<dbReference type="RefSeq" id="WP_246135237.1">
    <property type="nucleotide sequence ID" value="NZ_BJYR01000020.1"/>
</dbReference>
<comment type="subunit">
    <text evidence="6">Homodimer.</text>
</comment>
<gene>
    <name evidence="6 8" type="primary">azoR</name>
    <name evidence="8" type="ORF">NSE01_30390</name>
</gene>
<dbReference type="Proteomes" id="UP000321464">
    <property type="component" value="Unassembled WGS sequence"/>
</dbReference>
<evidence type="ECO:0000259" key="7">
    <source>
        <dbReference type="Pfam" id="PF02525"/>
    </source>
</evidence>
<evidence type="ECO:0000256" key="4">
    <source>
        <dbReference type="ARBA" id="ARBA00023027"/>
    </source>
</evidence>
<comment type="function">
    <text evidence="6">Also exhibits azoreductase activity. Catalyzes the reductive cleavage of the azo bond in aromatic azo compounds to the corresponding amines.</text>
</comment>
<feature type="binding site" evidence="6">
    <location>
        <position position="35"/>
    </location>
    <ligand>
        <name>FMN</name>
        <dbReference type="ChEBI" id="CHEBI:58210"/>
    </ligand>
</feature>
<dbReference type="SUPFAM" id="SSF52218">
    <property type="entry name" value="Flavoproteins"/>
    <property type="match status" value="1"/>
</dbReference>
<keyword evidence="1 6" id="KW-0285">Flavoprotein</keyword>
<dbReference type="EC" id="1.6.5.-" evidence="6"/>
<dbReference type="InterPro" id="IPR050104">
    <property type="entry name" value="FMN-dep_NADH:Q_OxRdtase_AzoR1"/>
</dbReference>
<dbReference type="EC" id="1.7.1.17" evidence="6"/>
<dbReference type="PANTHER" id="PTHR43741">
    <property type="entry name" value="FMN-DEPENDENT NADH-AZOREDUCTASE 1"/>
    <property type="match status" value="1"/>
</dbReference>
<dbReference type="GO" id="GO:0009055">
    <property type="term" value="F:electron transfer activity"/>
    <property type="evidence" value="ECO:0007669"/>
    <property type="project" value="UniProtKB-UniRule"/>
</dbReference>
<evidence type="ECO:0000256" key="3">
    <source>
        <dbReference type="ARBA" id="ARBA00023002"/>
    </source>
</evidence>
<name>A0A512ANN4_9SPHN</name>
<dbReference type="GO" id="GO:0016652">
    <property type="term" value="F:oxidoreductase activity, acting on NAD(P)H as acceptor"/>
    <property type="evidence" value="ECO:0007669"/>
    <property type="project" value="UniProtKB-UniRule"/>
</dbReference>
<dbReference type="InterPro" id="IPR003680">
    <property type="entry name" value="Flavodoxin_fold"/>
</dbReference>
<dbReference type="AlphaFoldDB" id="A0A512ANN4"/>
<keyword evidence="4 6" id="KW-0520">NAD</keyword>
<keyword evidence="2 6" id="KW-0288">FMN</keyword>